<dbReference type="PANTHER" id="PTHR19446">
    <property type="entry name" value="REVERSE TRANSCRIPTASES"/>
    <property type="match status" value="1"/>
</dbReference>
<name>A0AAV4GYH2_9GAST</name>
<keyword evidence="3" id="KW-1185">Reference proteome</keyword>
<protein>
    <submittedName>
        <fullName evidence="2">Endonuclease-reverse transcriptase</fullName>
    </submittedName>
</protein>
<evidence type="ECO:0000313" key="2">
    <source>
        <dbReference type="EMBL" id="GFR90205.1"/>
    </source>
</evidence>
<feature type="domain" description="Reverse transcriptase" evidence="1">
    <location>
        <begin position="7"/>
        <end position="152"/>
    </location>
</feature>
<dbReference type="Proteomes" id="UP000762676">
    <property type="component" value="Unassembled WGS sequence"/>
</dbReference>
<dbReference type="InterPro" id="IPR043502">
    <property type="entry name" value="DNA/RNA_pol_sf"/>
</dbReference>
<dbReference type="AlphaFoldDB" id="A0AAV4GYH2"/>
<reference evidence="2 3" key="1">
    <citation type="journal article" date="2021" name="Elife">
        <title>Chloroplast acquisition without the gene transfer in kleptoplastic sea slugs, Plakobranchus ocellatus.</title>
        <authorList>
            <person name="Maeda T."/>
            <person name="Takahashi S."/>
            <person name="Yoshida T."/>
            <person name="Shimamura S."/>
            <person name="Takaki Y."/>
            <person name="Nagai Y."/>
            <person name="Toyoda A."/>
            <person name="Suzuki Y."/>
            <person name="Arimoto A."/>
            <person name="Ishii H."/>
            <person name="Satoh N."/>
            <person name="Nishiyama T."/>
            <person name="Hasebe M."/>
            <person name="Maruyama T."/>
            <person name="Minagawa J."/>
            <person name="Obokata J."/>
            <person name="Shigenobu S."/>
        </authorList>
    </citation>
    <scope>NUCLEOTIDE SEQUENCE [LARGE SCALE GENOMIC DNA]</scope>
</reference>
<dbReference type="InterPro" id="IPR000477">
    <property type="entry name" value="RT_dom"/>
</dbReference>
<evidence type="ECO:0000313" key="3">
    <source>
        <dbReference type="Proteomes" id="UP000762676"/>
    </source>
</evidence>
<dbReference type="GO" id="GO:0004519">
    <property type="term" value="F:endonuclease activity"/>
    <property type="evidence" value="ECO:0007669"/>
    <property type="project" value="UniProtKB-KW"/>
</dbReference>
<comment type="caution">
    <text evidence="2">The sequence shown here is derived from an EMBL/GenBank/DDBJ whole genome shotgun (WGS) entry which is preliminary data.</text>
</comment>
<keyword evidence="2" id="KW-0378">Hydrolase</keyword>
<accession>A0AAV4GYH2</accession>
<dbReference type="SUPFAM" id="SSF56672">
    <property type="entry name" value="DNA/RNA polymerases"/>
    <property type="match status" value="1"/>
</dbReference>
<gene>
    <name evidence="2" type="ORF">ElyMa_000811400</name>
</gene>
<keyword evidence="2" id="KW-0255">Endonuclease</keyword>
<keyword evidence="2" id="KW-0540">Nuclease</keyword>
<dbReference type="Pfam" id="PF00078">
    <property type="entry name" value="RVT_1"/>
    <property type="match status" value="1"/>
</dbReference>
<proteinExistence type="predicted"/>
<evidence type="ECO:0000259" key="1">
    <source>
        <dbReference type="Pfam" id="PF00078"/>
    </source>
</evidence>
<organism evidence="2 3">
    <name type="scientific">Elysia marginata</name>
    <dbReference type="NCBI Taxonomy" id="1093978"/>
    <lineage>
        <taxon>Eukaryota</taxon>
        <taxon>Metazoa</taxon>
        <taxon>Spiralia</taxon>
        <taxon>Lophotrochozoa</taxon>
        <taxon>Mollusca</taxon>
        <taxon>Gastropoda</taxon>
        <taxon>Heterobranchia</taxon>
        <taxon>Euthyneura</taxon>
        <taxon>Panpulmonata</taxon>
        <taxon>Sacoglossa</taxon>
        <taxon>Placobranchoidea</taxon>
        <taxon>Plakobranchidae</taxon>
        <taxon>Elysia</taxon>
    </lineage>
</organism>
<sequence length="222" mass="25447">MERILDENQSREQAGFRKGYSTTDHIHTLNQVIEKSNEYNLLLCVGFINYEKAFDSVKHFAIFDALRQINIKEKYVNILENIYQNATAIVHIDNMESQLFPIKRGVRQGDPISPKLFTAAIEMIFRKAELKHGLNIEGETLINLRFADDATFSKMLGRGVEKSNCHAAVSRVSSFQVDLGQVVFDLMGHLADGRHAPDMVQTKWVFKKEHHFLCLFCKVVKC</sequence>
<dbReference type="EMBL" id="BMAT01001680">
    <property type="protein sequence ID" value="GFR90205.1"/>
    <property type="molecule type" value="Genomic_DNA"/>
</dbReference>